<sequence length="118" mass="13642">MKQIPVLVFLTLAITLNRHGTDTFAIDIPKHRHLLNKRAGISCKEDAELKCAGQKTPAEFKRCWKRKVKNCKPDSELFGSVSRYDAGCEVVQVEKEEYLYFEGQYYKVLYKEPVLICL</sequence>
<evidence type="ECO:0000313" key="2">
    <source>
        <dbReference type="EnsemblMetazoa" id="CLYHEMP004456.1"/>
    </source>
</evidence>
<dbReference type="EnsemblMetazoa" id="CLYHEMT004456.1">
    <property type="protein sequence ID" value="CLYHEMP004456.1"/>
    <property type="gene ID" value="CLYHEMG004456"/>
</dbReference>
<keyword evidence="1" id="KW-0732">Signal</keyword>
<reference evidence="2" key="1">
    <citation type="submission" date="2021-01" db="UniProtKB">
        <authorList>
            <consortium name="EnsemblMetazoa"/>
        </authorList>
    </citation>
    <scope>IDENTIFICATION</scope>
</reference>
<evidence type="ECO:0000313" key="3">
    <source>
        <dbReference type="Proteomes" id="UP000594262"/>
    </source>
</evidence>
<keyword evidence="3" id="KW-1185">Reference proteome</keyword>
<evidence type="ECO:0000256" key="1">
    <source>
        <dbReference type="SAM" id="SignalP"/>
    </source>
</evidence>
<dbReference type="Proteomes" id="UP000594262">
    <property type="component" value="Unplaced"/>
</dbReference>
<accession>A0A7M5WR43</accession>
<feature type="signal peptide" evidence="1">
    <location>
        <begin position="1"/>
        <end position="20"/>
    </location>
</feature>
<organism evidence="2 3">
    <name type="scientific">Clytia hemisphaerica</name>
    <dbReference type="NCBI Taxonomy" id="252671"/>
    <lineage>
        <taxon>Eukaryota</taxon>
        <taxon>Metazoa</taxon>
        <taxon>Cnidaria</taxon>
        <taxon>Hydrozoa</taxon>
        <taxon>Hydroidolina</taxon>
        <taxon>Leptothecata</taxon>
        <taxon>Obeliida</taxon>
        <taxon>Clytiidae</taxon>
        <taxon>Clytia</taxon>
    </lineage>
</organism>
<protein>
    <submittedName>
        <fullName evidence="2">Uncharacterized protein</fullName>
    </submittedName>
</protein>
<name>A0A7M5WR43_9CNID</name>
<feature type="chain" id="PRO_5029858280" evidence="1">
    <location>
        <begin position="21"/>
        <end position="118"/>
    </location>
</feature>
<proteinExistence type="predicted"/>
<dbReference type="AlphaFoldDB" id="A0A7M5WR43"/>